<evidence type="ECO:0000313" key="10">
    <source>
        <dbReference type="Proteomes" id="UP001146120"/>
    </source>
</evidence>
<evidence type="ECO:0000313" key="9">
    <source>
        <dbReference type="EMBL" id="DBA05295.1"/>
    </source>
</evidence>
<keyword evidence="10" id="KW-1185">Reference proteome</keyword>
<reference evidence="9" key="1">
    <citation type="submission" date="2022-11" db="EMBL/GenBank/DDBJ databases">
        <authorList>
            <person name="Morgan W.R."/>
            <person name="Tartar A."/>
        </authorList>
    </citation>
    <scope>NUCLEOTIDE SEQUENCE</scope>
    <source>
        <strain evidence="9">ARSEF 373</strain>
    </source>
</reference>
<dbReference type="PANTHER" id="PTHR24193:SF121">
    <property type="entry name" value="ADA2A-CONTAINING COMPLEX COMPONENT 3, ISOFORM D"/>
    <property type="match status" value="1"/>
</dbReference>
<protein>
    <submittedName>
        <fullName evidence="9">Uncharacterized protein</fullName>
    </submittedName>
</protein>
<dbReference type="Gene3D" id="1.10.840.10">
    <property type="entry name" value="Ras guanine-nucleotide exchange factors catalytic domain"/>
    <property type="match status" value="1"/>
</dbReference>
<dbReference type="Pfam" id="PF12796">
    <property type="entry name" value="Ank_2"/>
    <property type="match status" value="3"/>
</dbReference>
<dbReference type="GO" id="GO:0007264">
    <property type="term" value="P:small GTPase-mediated signal transduction"/>
    <property type="evidence" value="ECO:0007669"/>
    <property type="project" value="InterPro"/>
</dbReference>
<feature type="repeat" description="ANK" evidence="3">
    <location>
        <begin position="674"/>
        <end position="706"/>
    </location>
</feature>
<dbReference type="GO" id="GO:0005634">
    <property type="term" value="C:nucleus"/>
    <property type="evidence" value="ECO:0007669"/>
    <property type="project" value="TreeGrafter"/>
</dbReference>
<dbReference type="InterPro" id="IPR036770">
    <property type="entry name" value="Ankyrin_rpt-contain_sf"/>
</dbReference>
<sequence length="1568" mass="176005">MKQRGASVQLPRAPTGLWVESDAADKPDNGNANGNATNGDGNGNGHGAHGLPKRLQSSPNVTVHRYDRPVPKRFSWRDSRKSPRKYISSQPLRMRPSSSYHARPSDRMSSPLTATMSSQSMVSRQVSSVHVERQIVRSGWLLKQSDVLRAWKRRFFVLIKRTNTLTGDFTASLQYYKGTKLGKLRGEVSLQDGPVVIRFLDVSEIGKRHCFEISKGEITQILQGMDEEDVSAWVCHLQSLSDIKTETSATHATSRMLSSAGSMIIKRGRTATAMDDRGICIVAELRRLLHNTKSFEAVKCKDFVKNLDFRDANPLRSMREFHASMSEAIMKTHSQRILELVEERKDADSIIEGLEEIGMEEIRSNVSRHVEEVIYVPLQEAVLSYLNRLYNEDEMAMNRKLRWLQGKDQTYFNIPLHHVSWKQWRTSSKCLSKMTTCTLPTAKYDVILATIKTIQETFAEELNKILDSEPPETDDIIPIFTYVLANSGLDNLLSLKVLLTELNGAWAVGGLSDEGVGLSIFCDAVDFISEVTIPAALEDIFKDQITLAIDGDWRRILEFEVEPTYRYGAIVNSISQHGYSAVGATVSRGHVLVSANGQNVVLWPFQDILSMLKESNPPHRFAFIPGNSYFRILTSNKSLWNVALVHACQRGDVGSVQMLLANGADVNYVADECGGNTPLHVAVSALHFNVASYVLQHGAKVKSVGEYGRTALHMVGAPCCMPSTSSSSTPAVLGSVLKNQSLQKYRPEDRVVMIVRKLIHHGAPLETVDMYGNTPLMLLAEKGCMNGIDALVEASGKLDINGRNWYEGMSALALAAKEGKAEVVEALLDYGAIVDIRTLRGETPLHFAAAIASKPICKLLIEKGSDVEARTVDGLTPLMVAAGRGRGVTLRPERTNERSQSSQSLVEVVDRNTHVDTSSVIETIDYLLEQGADKESVCNLYRLPLHFAALSGSAENFNHLLNKMNKDVDGHVRDIYGRTAISMVDWSDEDDESEAAVEKKRSQSLLCGEAPVSYENVLTEEKDGVVEIVAGTFDDIASVLLRCEDYHLEEVDALVRYCDYCGSYKEIIDFLRKLLKKSVGTLKGFFVRRMVLHALDKVVENMKHRVQCDMDVCNYISDFCDELFPFSIDDDPQCAQWLSSSLLPLFVEACRTERMHEFQILTSCEQDYTSLKQFLCSAKQKNPSLKFLDDELFASAPGLEIISESMRRRLSIAGVLACDTKKSFALKNPSKSPERTSERPKPTARMSALDRVARLWILDIDANVIAQQITLLQHYLFSKIKVSEILAPKKDAEKTPAFDRLRQLHNHISVWVVSQVLAREEVDQRAQILSYFIKVASVCLHPLQNYDGFMAVMNATNDSSLFRLKKTWGKLSPQSRDLWHELKKYTENGARQLNRLTKNATPPCIPYMGVIIQNVLALQEYPDRVEDDLINFKKIRFIGILIQNMLECQRTPYLLPTEQRVLALQAARELWELQSDEPKRPPKKRARCSRSAEAKSNKLQEAEYVYGYLTPVSYTECSRPLEFTMLTELHRDDGNDQSRGVAGNTWEDKKGSEQRTVEMEWAKLAVNK</sequence>
<dbReference type="Pfam" id="PF00169">
    <property type="entry name" value="PH"/>
    <property type="match status" value="1"/>
</dbReference>
<dbReference type="SMART" id="SM00248">
    <property type="entry name" value="ANK"/>
    <property type="match status" value="7"/>
</dbReference>
<dbReference type="SUPFAM" id="SSF50729">
    <property type="entry name" value="PH domain-like"/>
    <property type="match status" value="1"/>
</dbReference>
<keyword evidence="2 3" id="KW-0040">ANK repeat</keyword>
<feature type="compositionally biased region" description="Basic and acidic residues" evidence="5">
    <location>
        <begin position="64"/>
        <end position="81"/>
    </location>
</feature>
<evidence type="ECO:0000259" key="6">
    <source>
        <dbReference type="PROSITE" id="PS50003"/>
    </source>
</evidence>
<dbReference type="InterPro" id="IPR050663">
    <property type="entry name" value="Ankyrin-SOCS_Box"/>
</dbReference>
<dbReference type="GO" id="GO:0045944">
    <property type="term" value="P:positive regulation of transcription by RNA polymerase II"/>
    <property type="evidence" value="ECO:0007669"/>
    <property type="project" value="TreeGrafter"/>
</dbReference>
<evidence type="ECO:0000259" key="8">
    <source>
        <dbReference type="PROSITE" id="PS51205"/>
    </source>
</evidence>
<feature type="domain" description="PH" evidence="6">
    <location>
        <begin position="134"/>
        <end position="242"/>
    </location>
</feature>
<feature type="compositionally biased region" description="Basic and acidic residues" evidence="5">
    <location>
        <begin position="1232"/>
        <end position="1241"/>
    </location>
</feature>
<dbReference type="SMART" id="SM00233">
    <property type="entry name" value="PH"/>
    <property type="match status" value="1"/>
</dbReference>
<accession>A0AAV2ZIG8</accession>
<dbReference type="SUPFAM" id="SSF109993">
    <property type="entry name" value="VPS9 domain"/>
    <property type="match status" value="1"/>
</dbReference>
<dbReference type="Pfam" id="PF00617">
    <property type="entry name" value="RasGEF"/>
    <property type="match status" value="1"/>
</dbReference>
<dbReference type="PROSITE" id="PS00720">
    <property type="entry name" value="RASGEF"/>
    <property type="match status" value="1"/>
</dbReference>
<feature type="compositionally biased region" description="Low complexity" evidence="5">
    <location>
        <begin position="29"/>
        <end position="39"/>
    </location>
</feature>
<feature type="domain" description="VPS9" evidence="8">
    <location>
        <begin position="391"/>
        <end position="537"/>
    </location>
</feature>
<comment type="caution">
    <text evidence="9">The sequence shown here is derived from an EMBL/GenBank/DDBJ whole genome shotgun (WGS) entry which is preliminary data.</text>
</comment>
<dbReference type="Gene3D" id="1.25.40.20">
    <property type="entry name" value="Ankyrin repeat-containing domain"/>
    <property type="match status" value="3"/>
</dbReference>
<dbReference type="InterPro" id="IPR001895">
    <property type="entry name" value="RASGEF_cat_dom"/>
</dbReference>
<feature type="compositionally biased region" description="Polar residues" evidence="5">
    <location>
        <begin position="87"/>
        <end position="100"/>
    </location>
</feature>
<dbReference type="PROSITE" id="PS50003">
    <property type="entry name" value="PH_DOMAIN"/>
    <property type="match status" value="1"/>
</dbReference>
<keyword evidence="4" id="KW-0344">Guanine-nucleotide releasing factor</keyword>
<evidence type="ECO:0000259" key="7">
    <source>
        <dbReference type="PROSITE" id="PS50009"/>
    </source>
</evidence>
<dbReference type="Gene3D" id="2.30.29.30">
    <property type="entry name" value="Pleckstrin-homology domain (PH domain)/Phosphotyrosine-binding domain (PTB)"/>
    <property type="match status" value="1"/>
</dbReference>
<dbReference type="Pfam" id="PF02204">
    <property type="entry name" value="VPS9"/>
    <property type="match status" value="1"/>
</dbReference>
<organism evidence="9 10">
    <name type="scientific">Lagenidium giganteum</name>
    <dbReference type="NCBI Taxonomy" id="4803"/>
    <lineage>
        <taxon>Eukaryota</taxon>
        <taxon>Sar</taxon>
        <taxon>Stramenopiles</taxon>
        <taxon>Oomycota</taxon>
        <taxon>Peronosporomycetes</taxon>
        <taxon>Pythiales</taxon>
        <taxon>Pythiaceae</taxon>
    </lineage>
</organism>
<dbReference type="Gene3D" id="1.20.1050.80">
    <property type="entry name" value="VPS9 domain"/>
    <property type="match status" value="1"/>
</dbReference>
<dbReference type="SMART" id="SM00147">
    <property type="entry name" value="RasGEF"/>
    <property type="match status" value="1"/>
</dbReference>
<dbReference type="InterPro" id="IPR037191">
    <property type="entry name" value="VPS9_dom_sf"/>
</dbReference>
<evidence type="ECO:0000256" key="3">
    <source>
        <dbReference type="PROSITE-ProRule" id="PRU00023"/>
    </source>
</evidence>
<dbReference type="PANTHER" id="PTHR24193">
    <property type="entry name" value="ANKYRIN REPEAT PROTEIN"/>
    <property type="match status" value="1"/>
</dbReference>
<dbReference type="GO" id="GO:0005085">
    <property type="term" value="F:guanyl-nucleotide exchange factor activity"/>
    <property type="evidence" value="ECO:0007669"/>
    <property type="project" value="UniProtKB-KW"/>
</dbReference>
<feature type="region of interest" description="Disordered" evidence="5">
    <location>
        <begin position="1"/>
        <end position="119"/>
    </location>
</feature>
<dbReference type="SUPFAM" id="SSF48403">
    <property type="entry name" value="Ankyrin repeat"/>
    <property type="match status" value="1"/>
</dbReference>
<dbReference type="InterPro" id="IPR023578">
    <property type="entry name" value="Ras_GEF_dom_sf"/>
</dbReference>
<feature type="repeat" description="ANK" evidence="3">
    <location>
        <begin position="807"/>
        <end position="839"/>
    </location>
</feature>
<dbReference type="InterPro" id="IPR019804">
    <property type="entry name" value="Ras_G-nucl-exch_fac_CS"/>
</dbReference>
<dbReference type="InterPro" id="IPR001849">
    <property type="entry name" value="PH_domain"/>
</dbReference>
<dbReference type="EMBL" id="DAKRPA010000001">
    <property type="protein sequence ID" value="DBA05295.1"/>
    <property type="molecule type" value="Genomic_DNA"/>
</dbReference>
<evidence type="ECO:0000256" key="2">
    <source>
        <dbReference type="ARBA" id="ARBA00023043"/>
    </source>
</evidence>
<dbReference type="InterPro" id="IPR002110">
    <property type="entry name" value="Ankyrin_rpt"/>
</dbReference>
<gene>
    <name evidence="9" type="ORF">N0F65_007457</name>
</gene>
<evidence type="ECO:0000256" key="1">
    <source>
        <dbReference type="ARBA" id="ARBA00022737"/>
    </source>
</evidence>
<dbReference type="PROSITE" id="PS50088">
    <property type="entry name" value="ANK_REPEAT"/>
    <property type="match status" value="3"/>
</dbReference>
<dbReference type="PROSITE" id="PS50297">
    <property type="entry name" value="ANK_REP_REGION"/>
    <property type="match status" value="3"/>
</dbReference>
<name>A0AAV2ZIG8_9STRA</name>
<reference evidence="9" key="2">
    <citation type="journal article" date="2023" name="Microbiol Resour">
        <title>Decontamination and Annotation of the Draft Genome Sequence of the Oomycete Lagenidium giganteum ARSEF 373.</title>
        <authorList>
            <person name="Morgan W.R."/>
            <person name="Tartar A."/>
        </authorList>
    </citation>
    <scope>NUCLEOTIDE SEQUENCE</scope>
    <source>
        <strain evidence="9">ARSEF 373</strain>
    </source>
</reference>
<dbReference type="GO" id="GO:0000976">
    <property type="term" value="F:transcription cis-regulatory region binding"/>
    <property type="evidence" value="ECO:0007669"/>
    <property type="project" value="TreeGrafter"/>
</dbReference>
<evidence type="ECO:0000256" key="5">
    <source>
        <dbReference type="SAM" id="MobiDB-lite"/>
    </source>
</evidence>
<evidence type="ECO:0000256" key="4">
    <source>
        <dbReference type="PROSITE-ProRule" id="PRU00168"/>
    </source>
</evidence>
<feature type="region of interest" description="Disordered" evidence="5">
    <location>
        <begin position="1532"/>
        <end position="1554"/>
    </location>
</feature>
<feature type="domain" description="Ras-GEF" evidence="7">
    <location>
        <begin position="1261"/>
        <end position="1482"/>
    </location>
</feature>
<dbReference type="InterPro" id="IPR036964">
    <property type="entry name" value="RASGEF_cat_dom_sf"/>
</dbReference>
<proteinExistence type="predicted"/>
<dbReference type="PROSITE" id="PS50009">
    <property type="entry name" value="RASGEF_CAT"/>
    <property type="match status" value="1"/>
</dbReference>
<feature type="region of interest" description="Disordered" evidence="5">
    <location>
        <begin position="1226"/>
        <end position="1245"/>
    </location>
</feature>
<dbReference type="Proteomes" id="UP001146120">
    <property type="component" value="Unassembled WGS sequence"/>
</dbReference>
<dbReference type="InterPro" id="IPR011993">
    <property type="entry name" value="PH-like_dom_sf"/>
</dbReference>
<dbReference type="CDD" id="cd00821">
    <property type="entry name" value="PH"/>
    <property type="match status" value="1"/>
</dbReference>
<dbReference type="PROSITE" id="PS51205">
    <property type="entry name" value="VPS9"/>
    <property type="match status" value="1"/>
</dbReference>
<feature type="repeat" description="ANK" evidence="3">
    <location>
        <begin position="840"/>
        <end position="872"/>
    </location>
</feature>
<dbReference type="InterPro" id="IPR003123">
    <property type="entry name" value="VPS9"/>
</dbReference>
<keyword evidence="1" id="KW-0677">Repeat</keyword>
<dbReference type="SUPFAM" id="SSF48366">
    <property type="entry name" value="Ras GEF"/>
    <property type="match status" value="1"/>
</dbReference>